<dbReference type="Pfam" id="PF03647">
    <property type="entry name" value="Tmemb_14"/>
    <property type="match status" value="1"/>
</dbReference>
<dbReference type="GO" id="GO:0016020">
    <property type="term" value="C:membrane"/>
    <property type="evidence" value="ECO:0007669"/>
    <property type="project" value="UniProtKB-SubCell"/>
</dbReference>
<comment type="subcellular location">
    <subcellularLocation>
        <location evidence="1">Membrane</location>
    </subcellularLocation>
</comment>
<sequence>MGLDHPAFTLSGLCAIGGLIGYFRKGSVPSLIAGLAISGLYGGAGYLLKQNANYGLELALATSSVLLFAGLSRSFQTSFQKPIPLLLLALGSVSTGYYAKKYNEFYPIFQ</sequence>
<reference evidence="7" key="1">
    <citation type="submission" date="2022-12" db="EMBL/GenBank/DDBJ databases">
        <authorList>
            <person name="Brejova B."/>
        </authorList>
    </citation>
    <scope>NUCLEOTIDE SEQUENCE</scope>
</reference>
<evidence type="ECO:0008006" key="9">
    <source>
        <dbReference type="Google" id="ProtNLM"/>
    </source>
</evidence>
<comment type="similarity">
    <text evidence="2">Belongs to the TMEM14 family.</text>
</comment>
<dbReference type="InterPro" id="IPR005349">
    <property type="entry name" value="TMEM14"/>
</dbReference>
<evidence type="ECO:0000313" key="7">
    <source>
        <dbReference type="EMBL" id="CAI5755673.1"/>
    </source>
</evidence>
<accession>A0A9W4XJ78</accession>
<dbReference type="Gene3D" id="1.10.10.1740">
    <property type="entry name" value="Transmembrane protein 14-like"/>
    <property type="match status" value="1"/>
</dbReference>
<evidence type="ECO:0000256" key="3">
    <source>
        <dbReference type="ARBA" id="ARBA00022692"/>
    </source>
</evidence>
<keyword evidence="5 6" id="KW-0472">Membrane</keyword>
<dbReference type="EMBL" id="CANTUO010000001">
    <property type="protein sequence ID" value="CAI5755673.1"/>
    <property type="molecule type" value="Genomic_DNA"/>
</dbReference>
<keyword evidence="3 6" id="KW-0812">Transmembrane</keyword>
<evidence type="ECO:0000256" key="1">
    <source>
        <dbReference type="ARBA" id="ARBA00004370"/>
    </source>
</evidence>
<dbReference type="PANTHER" id="PTHR12668:SF53">
    <property type="entry name" value="TMEM14 PROTEIN HOMOLOG YJR085C"/>
    <property type="match status" value="1"/>
</dbReference>
<keyword evidence="4 6" id="KW-1133">Transmembrane helix</keyword>
<gene>
    <name evidence="7" type="ORF">CANVERA_P0189</name>
</gene>
<dbReference type="OrthoDB" id="5620at2759"/>
<organism evidence="7 8">
    <name type="scientific">Candida verbasci</name>
    <dbReference type="NCBI Taxonomy" id="1227364"/>
    <lineage>
        <taxon>Eukaryota</taxon>
        <taxon>Fungi</taxon>
        <taxon>Dikarya</taxon>
        <taxon>Ascomycota</taxon>
        <taxon>Saccharomycotina</taxon>
        <taxon>Pichiomycetes</taxon>
        <taxon>Debaryomycetaceae</taxon>
        <taxon>Candida/Lodderomyces clade</taxon>
        <taxon>Candida</taxon>
    </lineage>
</organism>
<evidence type="ECO:0000256" key="2">
    <source>
        <dbReference type="ARBA" id="ARBA00007590"/>
    </source>
</evidence>
<dbReference type="Proteomes" id="UP001152885">
    <property type="component" value="Unassembled WGS sequence"/>
</dbReference>
<dbReference type="AlphaFoldDB" id="A0A9W4XJ78"/>
<evidence type="ECO:0000313" key="8">
    <source>
        <dbReference type="Proteomes" id="UP001152885"/>
    </source>
</evidence>
<proteinExistence type="inferred from homology"/>
<dbReference type="InterPro" id="IPR044890">
    <property type="entry name" value="TMEM14_sf"/>
</dbReference>
<name>A0A9W4XJ78_9ASCO</name>
<evidence type="ECO:0000256" key="5">
    <source>
        <dbReference type="ARBA" id="ARBA00023136"/>
    </source>
</evidence>
<feature type="transmembrane region" description="Helical" evidence="6">
    <location>
        <begin position="30"/>
        <end position="48"/>
    </location>
</feature>
<keyword evidence="8" id="KW-1185">Reference proteome</keyword>
<feature type="transmembrane region" description="Helical" evidence="6">
    <location>
        <begin position="54"/>
        <end position="71"/>
    </location>
</feature>
<dbReference type="PANTHER" id="PTHR12668">
    <property type="entry name" value="TRANSMEMBRANE PROTEIN 14, 15"/>
    <property type="match status" value="1"/>
</dbReference>
<comment type="caution">
    <text evidence="7">The sequence shown here is derived from an EMBL/GenBank/DDBJ whole genome shotgun (WGS) entry which is preliminary data.</text>
</comment>
<evidence type="ECO:0000256" key="6">
    <source>
        <dbReference type="SAM" id="Phobius"/>
    </source>
</evidence>
<evidence type="ECO:0000256" key="4">
    <source>
        <dbReference type="ARBA" id="ARBA00022989"/>
    </source>
</evidence>
<protein>
    <recommendedName>
        <fullName evidence="9">TMEM14-domain-containing protein</fullName>
    </recommendedName>
</protein>
<feature type="transmembrane region" description="Helical" evidence="6">
    <location>
        <begin position="83"/>
        <end position="99"/>
    </location>
</feature>